<organism evidence="1">
    <name type="scientific">Arundo donax</name>
    <name type="common">Giant reed</name>
    <name type="synonym">Donax arundinaceus</name>
    <dbReference type="NCBI Taxonomy" id="35708"/>
    <lineage>
        <taxon>Eukaryota</taxon>
        <taxon>Viridiplantae</taxon>
        <taxon>Streptophyta</taxon>
        <taxon>Embryophyta</taxon>
        <taxon>Tracheophyta</taxon>
        <taxon>Spermatophyta</taxon>
        <taxon>Magnoliopsida</taxon>
        <taxon>Liliopsida</taxon>
        <taxon>Poales</taxon>
        <taxon>Poaceae</taxon>
        <taxon>PACMAD clade</taxon>
        <taxon>Arundinoideae</taxon>
        <taxon>Arundineae</taxon>
        <taxon>Arundo</taxon>
    </lineage>
</organism>
<dbReference type="EMBL" id="GBRH01253393">
    <property type="protein sequence ID" value="JAD44502.1"/>
    <property type="molecule type" value="Transcribed_RNA"/>
</dbReference>
<proteinExistence type="predicted"/>
<protein>
    <submittedName>
        <fullName evidence="1">DNA binding / catalytic/ nuclease</fullName>
    </submittedName>
</protein>
<sequence length="95" mass="11082">MKRTSKRQSGPLSSKGYMILLQKILPIYPVFLTTSMKTWTFWAHGYHRMLPKALLWGTLIHLLRNHLRLNQSAVPLLFKFIQQESLLFLQMGGRG</sequence>
<evidence type="ECO:0000313" key="1">
    <source>
        <dbReference type="EMBL" id="JAD44502.1"/>
    </source>
</evidence>
<name>A0A0A9ABR6_ARUDO</name>
<accession>A0A0A9ABR6</accession>
<reference evidence="1" key="2">
    <citation type="journal article" date="2015" name="Data Brief">
        <title>Shoot transcriptome of the giant reed, Arundo donax.</title>
        <authorList>
            <person name="Barrero R.A."/>
            <person name="Guerrero F.D."/>
            <person name="Moolhuijzen P."/>
            <person name="Goolsby J.A."/>
            <person name="Tidwell J."/>
            <person name="Bellgard S.E."/>
            <person name="Bellgard M.I."/>
        </authorList>
    </citation>
    <scope>NUCLEOTIDE SEQUENCE</scope>
    <source>
        <tissue evidence="1">Shoot tissue taken approximately 20 cm above the soil surface</tissue>
    </source>
</reference>
<reference evidence="1" key="1">
    <citation type="submission" date="2014-09" db="EMBL/GenBank/DDBJ databases">
        <authorList>
            <person name="Magalhaes I.L.F."/>
            <person name="Oliveira U."/>
            <person name="Santos F.R."/>
            <person name="Vidigal T.H.D.A."/>
            <person name="Brescovit A.D."/>
            <person name="Santos A.J."/>
        </authorList>
    </citation>
    <scope>NUCLEOTIDE SEQUENCE</scope>
    <source>
        <tissue evidence="1">Shoot tissue taken approximately 20 cm above the soil surface</tissue>
    </source>
</reference>
<dbReference type="AlphaFoldDB" id="A0A0A9ABR6"/>